<accession>A0A1B2EZ98</accession>
<keyword evidence="1" id="KW-0614">Plasmid</keyword>
<proteinExistence type="predicted"/>
<dbReference type="OrthoDB" id="8023766at2"/>
<reference evidence="1" key="1">
    <citation type="submission" date="2016-07" db="EMBL/GenBank/DDBJ databases">
        <title>Microvirga ossetica sp. nov. a new species of rhizobia isolated from root nodules of the legume species Vicia alpestris Steven originated from North Ossetia region in the Caucasus.</title>
        <authorList>
            <person name="Safronova V.I."/>
            <person name="Kuznetsova I.G."/>
            <person name="Sazanova A.L."/>
            <person name="Belimov A."/>
            <person name="Andronov E."/>
            <person name="Osledkin Y.S."/>
            <person name="Onishchuk O.P."/>
            <person name="Kurchak O.N."/>
            <person name="Shaposhnikov A.I."/>
            <person name="Willems A."/>
            <person name="Tikhonovich I.A."/>
        </authorList>
    </citation>
    <scope>NUCLEOTIDE SEQUENCE [LARGE SCALE GENOMIC DNA]</scope>
    <source>
        <strain evidence="1">V5/3M</strain>
        <plasmid evidence="1">unnamed4</plasmid>
    </source>
</reference>
<evidence type="ECO:0008006" key="2">
    <source>
        <dbReference type="Google" id="ProtNLM"/>
    </source>
</evidence>
<dbReference type="AlphaFoldDB" id="A0A1B2EZ98"/>
<protein>
    <recommendedName>
        <fullName evidence="2">HEPN domain-containing protein</fullName>
    </recommendedName>
</protein>
<organism evidence="1">
    <name type="scientific">Microvirga ossetica</name>
    <dbReference type="NCBI Taxonomy" id="1882682"/>
    <lineage>
        <taxon>Bacteria</taxon>
        <taxon>Pseudomonadati</taxon>
        <taxon>Pseudomonadota</taxon>
        <taxon>Alphaproteobacteria</taxon>
        <taxon>Hyphomicrobiales</taxon>
        <taxon>Methylobacteriaceae</taxon>
        <taxon>Microvirga</taxon>
    </lineage>
</organism>
<dbReference type="KEGG" id="moc:BB934_44595"/>
<gene>
    <name evidence="1" type="ORF">BB934_44595</name>
</gene>
<dbReference type="EMBL" id="CP016620">
    <property type="protein sequence ID" value="ANY85257.1"/>
    <property type="molecule type" value="Genomic_DNA"/>
</dbReference>
<name>A0A1B2EZ98_9HYPH</name>
<evidence type="ECO:0000313" key="1">
    <source>
        <dbReference type="EMBL" id="ANY85257.1"/>
    </source>
</evidence>
<dbReference type="RefSeq" id="WP_099516042.1">
    <property type="nucleotide sequence ID" value="NZ_CP016620.1"/>
</dbReference>
<sequence>MMTIRDTLLEGAGVSETPLAWFNLAHAYLHDAAVLKAAPKPSGGFYEEPVRFLYFHSIELFLKAYLRLQGIAESELGRQPYSHSLTNLADAAERRGLVIGKRVRLVCDAARDFDKPTEARYIKTGPKSQVPAHKLHEAARDLQFSVEEALRADGLSVRRSPRLPVVHSPRPLKIAKAAKLLARRDAKFR</sequence>
<geneLocation type="plasmid" evidence="1">
    <name>unnamed4</name>
</geneLocation>